<accession>A0A6J5FYG6</accession>
<keyword evidence="10" id="KW-1185">Reference proteome</keyword>
<dbReference type="InterPro" id="IPR011032">
    <property type="entry name" value="GroES-like_sf"/>
</dbReference>
<dbReference type="PANTHER" id="PTHR43161">
    <property type="entry name" value="SORBITOL DEHYDROGENASE"/>
    <property type="match status" value="1"/>
</dbReference>
<dbReference type="InterPro" id="IPR013149">
    <property type="entry name" value="ADH-like_C"/>
</dbReference>
<keyword evidence="3 6" id="KW-0479">Metal-binding</keyword>
<dbReference type="Gene3D" id="3.40.50.720">
    <property type="entry name" value="NAD(P)-binding Rossmann-like Domain"/>
    <property type="match status" value="1"/>
</dbReference>
<dbReference type="InterPro" id="IPR036291">
    <property type="entry name" value="NAD(P)-bd_dom_sf"/>
</dbReference>
<reference evidence="9 10" key="1">
    <citation type="submission" date="2020-04" db="EMBL/GenBank/DDBJ databases">
        <authorList>
            <person name="De Canck E."/>
        </authorList>
    </citation>
    <scope>NUCLEOTIDE SEQUENCE [LARGE SCALE GENOMIC DNA]</scope>
    <source>
        <strain evidence="9 10">LMG 28688</strain>
    </source>
</reference>
<dbReference type="GO" id="GO:0000721">
    <property type="term" value="F:(R,R)-butanediol dehydrogenase activity"/>
    <property type="evidence" value="ECO:0007669"/>
    <property type="project" value="TreeGrafter"/>
</dbReference>
<dbReference type="GO" id="GO:0005737">
    <property type="term" value="C:cytoplasm"/>
    <property type="evidence" value="ECO:0007669"/>
    <property type="project" value="TreeGrafter"/>
</dbReference>
<dbReference type="EC" id="1.1.1.-" evidence="9"/>
<evidence type="ECO:0000256" key="6">
    <source>
        <dbReference type="RuleBase" id="RU361277"/>
    </source>
</evidence>
<sequence length="340" mass="36169">MANTIRQARLHGPGDMRIDEVPFPAMHDEDVLIEVAACGICGSDLGFHRNGGIRPDREPMAMGHEFSGVISAVGPRVERYAPGMRVVVNPMANGAMIGCGSDDGAFARTIRVRDVNRAPILHEVAAHVPMDVAALAEPLAVSLHAVNRSRAVEGETALVLGAGAIGLGIVAMLKQRGVKHVAVADMSERRLAIAATLGADLVINPARDDVWETLARVHGSVPTFFGTRAAATQLIFENTGVPSVLQDAVAHARDTARITVASVYKEPMLFDFTLLQVKEIELIGTMCYPREFPDAVAWLASRTAEAAAMISHRFALDEIDAALRTAADATASAKVMIMPG</sequence>
<dbReference type="Gene3D" id="3.90.180.10">
    <property type="entry name" value="Medium-chain alcohol dehydrogenases, catalytic domain"/>
    <property type="match status" value="1"/>
</dbReference>
<comment type="cofactor">
    <cofactor evidence="1 6">
        <name>Zn(2+)</name>
        <dbReference type="ChEBI" id="CHEBI:29105"/>
    </cofactor>
</comment>
<dbReference type="Pfam" id="PF00107">
    <property type="entry name" value="ADH_zinc_N"/>
    <property type="match status" value="1"/>
</dbReference>
<evidence type="ECO:0000256" key="5">
    <source>
        <dbReference type="ARBA" id="ARBA00023002"/>
    </source>
</evidence>
<dbReference type="PANTHER" id="PTHR43161:SF23">
    <property type="entry name" value="(R,R)-BUTANEDIOL DEHYDROGENASE-RELATED"/>
    <property type="match status" value="1"/>
</dbReference>
<dbReference type="PROSITE" id="PS00059">
    <property type="entry name" value="ADH_ZINC"/>
    <property type="match status" value="1"/>
</dbReference>
<dbReference type="SUPFAM" id="SSF50129">
    <property type="entry name" value="GroES-like"/>
    <property type="match status" value="1"/>
</dbReference>
<dbReference type="GO" id="GO:0034079">
    <property type="term" value="P:butanediol biosynthetic process"/>
    <property type="evidence" value="ECO:0007669"/>
    <property type="project" value="TreeGrafter"/>
</dbReference>
<evidence type="ECO:0000259" key="7">
    <source>
        <dbReference type="Pfam" id="PF00107"/>
    </source>
</evidence>
<organism evidence="9 10">
    <name type="scientific">Paraburkholderia caffeinitolerans</name>
    <dbReference type="NCBI Taxonomy" id="1723730"/>
    <lineage>
        <taxon>Bacteria</taxon>
        <taxon>Pseudomonadati</taxon>
        <taxon>Pseudomonadota</taxon>
        <taxon>Betaproteobacteria</taxon>
        <taxon>Burkholderiales</taxon>
        <taxon>Burkholderiaceae</taxon>
        <taxon>Paraburkholderia</taxon>
    </lineage>
</organism>
<evidence type="ECO:0000313" key="9">
    <source>
        <dbReference type="EMBL" id="CAB3787961.1"/>
    </source>
</evidence>
<keyword evidence="4 6" id="KW-0862">Zinc</keyword>
<name>A0A6J5FYG6_9BURK</name>
<evidence type="ECO:0000259" key="8">
    <source>
        <dbReference type="Pfam" id="PF08240"/>
    </source>
</evidence>
<proteinExistence type="inferred from homology"/>
<dbReference type="InterPro" id="IPR013154">
    <property type="entry name" value="ADH-like_N"/>
</dbReference>
<evidence type="ECO:0000256" key="4">
    <source>
        <dbReference type="ARBA" id="ARBA00022833"/>
    </source>
</evidence>
<dbReference type="Pfam" id="PF08240">
    <property type="entry name" value="ADH_N"/>
    <property type="match status" value="1"/>
</dbReference>
<dbReference type="SUPFAM" id="SSF51735">
    <property type="entry name" value="NAD(P)-binding Rossmann-fold domains"/>
    <property type="match status" value="1"/>
</dbReference>
<dbReference type="AlphaFoldDB" id="A0A6J5FYG6"/>
<evidence type="ECO:0000256" key="2">
    <source>
        <dbReference type="ARBA" id="ARBA00008072"/>
    </source>
</evidence>
<dbReference type="EMBL" id="CADIKL010000010">
    <property type="protein sequence ID" value="CAB3787961.1"/>
    <property type="molecule type" value="Genomic_DNA"/>
</dbReference>
<evidence type="ECO:0000256" key="3">
    <source>
        <dbReference type="ARBA" id="ARBA00022723"/>
    </source>
</evidence>
<comment type="similarity">
    <text evidence="2 6">Belongs to the zinc-containing alcohol dehydrogenase family.</text>
</comment>
<dbReference type="InterPro" id="IPR002328">
    <property type="entry name" value="ADH_Zn_CS"/>
</dbReference>
<dbReference type="RefSeq" id="WP_175195291.1">
    <property type="nucleotide sequence ID" value="NZ_CADIKL010000010.1"/>
</dbReference>
<gene>
    <name evidence="9" type="primary">gutB</name>
    <name evidence="9" type="ORF">LMG28688_02592</name>
</gene>
<keyword evidence="5 9" id="KW-0560">Oxidoreductase</keyword>
<evidence type="ECO:0000313" key="10">
    <source>
        <dbReference type="Proteomes" id="UP000494119"/>
    </source>
</evidence>
<feature type="domain" description="Alcohol dehydrogenase-like N-terminal" evidence="8">
    <location>
        <begin position="28"/>
        <end position="114"/>
    </location>
</feature>
<protein>
    <submittedName>
        <fullName evidence="9">Sorbitol dehydrogenase</fullName>
        <ecNumber evidence="9">1.1.1.-</ecNumber>
    </submittedName>
</protein>
<evidence type="ECO:0000256" key="1">
    <source>
        <dbReference type="ARBA" id="ARBA00001947"/>
    </source>
</evidence>
<dbReference type="Proteomes" id="UP000494119">
    <property type="component" value="Unassembled WGS sequence"/>
</dbReference>
<dbReference type="GO" id="GO:0008270">
    <property type="term" value="F:zinc ion binding"/>
    <property type="evidence" value="ECO:0007669"/>
    <property type="project" value="InterPro"/>
</dbReference>
<feature type="domain" description="Alcohol dehydrogenase-like C-terminal" evidence="7">
    <location>
        <begin position="164"/>
        <end position="300"/>
    </location>
</feature>